<evidence type="ECO:0000259" key="2">
    <source>
        <dbReference type="Pfam" id="PF00496"/>
    </source>
</evidence>
<dbReference type="GO" id="GO:0015675">
    <property type="term" value="P:nickel cation transport"/>
    <property type="evidence" value="ECO:0007669"/>
    <property type="project" value="InterPro"/>
</dbReference>
<feature type="chain" id="PRO_5039559742" evidence="1">
    <location>
        <begin position="21"/>
        <end position="527"/>
    </location>
</feature>
<name>A0A1H7C876_9FIRM</name>
<dbReference type="GO" id="GO:0043190">
    <property type="term" value="C:ATP-binding cassette (ABC) transporter complex"/>
    <property type="evidence" value="ECO:0007669"/>
    <property type="project" value="InterPro"/>
</dbReference>
<dbReference type="Gene3D" id="3.40.190.10">
    <property type="entry name" value="Periplasmic binding protein-like II"/>
    <property type="match status" value="1"/>
</dbReference>
<dbReference type="InterPro" id="IPR039424">
    <property type="entry name" value="SBP_5"/>
</dbReference>
<keyword evidence="1" id="KW-0732">Signal</keyword>
<dbReference type="EMBL" id="FNZK01000020">
    <property type="protein sequence ID" value="SEJ86073.1"/>
    <property type="molecule type" value="Genomic_DNA"/>
</dbReference>
<dbReference type="PANTHER" id="PTHR30290">
    <property type="entry name" value="PERIPLASMIC BINDING COMPONENT OF ABC TRANSPORTER"/>
    <property type="match status" value="1"/>
</dbReference>
<dbReference type="NCBIfam" id="TIGR02294">
    <property type="entry name" value="nickel_nikA"/>
    <property type="match status" value="1"/>
</dbReference>
<reference evidence="3 4" key="1">
    <citation type="submission" date="2016-10" db="EMBL/GenBank/DDBJ databases">
        <authorList>
            <person name="de Groot N.N."/>
        </authorList>
    </citation>
    <scope>NUCLEOTIDE SEQUENCE [LARGE SCALE GENOMIC DNA]</scope>
    <source>
        <strain evidence="3 4">DSM 2179</strain>
    </source>
</reference>
<dbReference type="GO" id="GO:0020037">
    <property type="term" value="F:heme binding"/>
    <property type="evidence" value="ECO:0007669"/>
    <property type="project" value="InterPro"/>
</dbReference>
<dbReference type="GO" id="GO:0030288">
    <property type="term" value="C:outer membrane-bounded periplasmic space"/>
    <property type="evidence" value="ECO:0007669"/>
    <property type="project" value="TreeGrafter"/>
</dbReference>
<dbReference type="SUPFAM" id="SSF53850">
    <property type="entry name" value="Periplasmic binding protein-like II"/>
    <property type="match status" value="1"/>
</dbReference>
<dbReference type="GO" id="GO:1904680">
    <property type="term" value="F:peptide transmembrane transporter activity"/>
    <property type="evidence" value="ECO:0007669"/>
    <property type="project" value="TreeGrafter"/>
</dbReference>
<dbReference type="STRING" id="84035.SAMN05660742_12045"/>
<sequence>MKIRSVVFCVILLCLTFAVCGCGSENDRLSKNELVYASTKDIRDINPHLYGGEMAAQAMVFEPLVYDTKDGIKPGLAESWGVSADGLSYTFHIRQGVKFTDGEDVNAEAIKLNIDAVCKNKERHAWLDMVNQIDHGEVMDAYTYRLVLKKPYYPTLKELALSRPFRMISPKCFKDGDTKNGVNGYAGTGPYILTEHKDKQYAIFTKNKDYWGDQAKFETIKWQVMPDPQTILLALKKGEIDLLFGADGDMVDLDSFTALQKEGKYAAMLSEPVASRAILINAHRPITSDRQVREAFQYVVNKEGIANGVLNGTETVADTLLSPTVPYCNVPLKARNYDLDKAKQLLNVAGWSMNEDGYRYKNGKKMVVTLYFNSNNAQERTISEYIQSDMKAAGVELKIIGEEKQAFLDRQKNGDFDLQYSLSWGTPYDPQSYLSSWRIPAHGDYQAQLGLEKKKWLDDEIGLTLVEPDKDKRQLRYNEILTYIHHECVYLPLTYSRTKAVYMPKLKGVGFNLSQYEIPFEKMYFEK</sequence>
<dbReference type="RefSeq" id="WP_091834383.1">
    <property type="nucleotide sequence ID" value="NZ_FNZK01000020.1"/>
</dbReference>
<evidence type="ECO:0000313" key="4">
    <source>
        <dbReference type="Proteomes" id="UP000199662"/>
    </source>
</evidence>
<dbReference type="Pfam" id="PF00496">
    <property type="entry name" value="SBP_bac_5"/>
    <property type="match status" value="1"/>
</dbReference>
<protein>
    <submittedName>
        <fullName evidence="3">Nickel transport system substrate-binding protein</fullName>
    </submittedName>
</protein>
<dbReference type="GO" id="GO:0016151">
    <property type="term" value="F:nickel cation binding"/>
    <property type="evidence" value="ECO:0007669"/>
    <property type="project" value="InterPro"/>
</dbReference>
<gene>
    <name evidence="3" type="ORF">SAMN05660742_12045</name>
</gene>
<dbReference type="AlphaFoldDB" id="A0A1H7C876"/>
<feature type="signal peptide" evidence="1">
    <location>
        <begin position="1"/>
        <end position="20"/>
    </location>
</feature>
<keyword evidence="4" id="KW-1185">Reference proteome</keyword>
<dbReference type="InterPro" id="IPR011980">
    <property type="entry name" value="CntA-like"/>
</dbReference>
<dbReference type="InterPro" id="IPR030678">
    <property type="entry name" value="Peptide/Ni-bd"/>
</dbReference>
<dbReference type="InterPro" id="IPR000914">
    <property type="entry name" value="SBP_5_dom"/>
</dbReference>
<dbReference type="PROSITE" id="PS51257">
    <property type="entry name" value="PROKAR_LIPOPROTEIN"/>
    <property type="match status" value="1"/>
</dbReference>
<evidence type="ECO:0000256" key="1">
    <source>
        <dbReference type="SAM" id="SignalP"/>
    </source>
</evidence>
<dbReference type="CDD" id="cd08489">
    <property type="entry name" value="PBP2_NikA"/>
    <property type="match status" value="1"/>
</dbReference>
<dbReference type="Proteomes" id="UP000199662">
    <property type="component" value="Unassembled WGS sequence"/>
</dbReference>
<dbReference type="GO" id="GO:0015833">
    <property type="term" value="P:peptide transport"/>
    <property type="evidence" value="ECO:0007669"/>
    <property type="project" value="TreeGrafter"/>
</dbReference>
<accession>A0A1H7C876</accession>
<dbReference type="Gene3D" id="3.10.105.10">
    <property type="entry name" value="Dipeptide-binding Protein, Domain 3"/>
    <property type="match status" value="1"/>
</dbReference>
<feature type="domain" description="Solute-binding protein family 5" evidence="2">
    <location>
        <begin position="72"/>
        <end position="441"/>
    </location>
</feature>
<dbReference type="PANTHER" id="PTHR30290:SF37">
    <property type="entry name" value="NICKEL-BINDING PERIPLASMIC PROTEIN"/>
    <property type="match status" value="1"/>
</dbReference>
<proteinExistence type="predicted"/>
<dbReference type="PIRSF" id="PIRSF002741">
    <property type="entry name" value="MppA"/>
    <property type="match status" value="1"/>
</dbReference>
<organism evidence="3 4">
    <name type="scientific">Propionispira arboris</name>
    <dbReference type="NCBI Taxonomy" id="84035"/>
    <lineage>
        <taxon>Bacteria</taxon>
        <taxon>Bacillati</taxon>
        <taxon>Bacillota</taxon>
        <taxon>Negativicutes</taxon>
        <taxon>Selenomonadales</taxon>
        <taxon>Selenomonadaceae</taxon>
        <taxon>Propionispira</taxon>
    </lineage>
</organism>
<evidence type="ECO:0000313" key="3">
    <source>
        <dbReference type="EMBL" id="SEJ86073.1"/>
    </source>
</evidence>